<name>A0A642UUG7_DIURU</name>
<dbReference type="RefSeq" id="XP_034013810.1">
    <property type="nucleotide sequence ID" value="XM_034153998.1"/>
</dbReference>
<protein>
    <recommendedName>
        <fullName evidence="3">Thioesterase domain-containing protein</fullName>
    </recommendedName>
</protein>
<dbReference type="PANTHER" id="PTHR47260">
    <property type="entry name" value="UPF0644 PROTEIN PB2B4.06"/>
    <property type="match status" value="1"/>
</dbReference>
<proteinExistence type="predicted"/>
<dbReference type="InterPro" id="IPR052061">
    <property type="entry name" value="PTE-AB_protein"/>
</dbReference>
<dbReference type="InterPro" id="IPR029069">
    <property type="entry name" value="HotDog_dom_sf"/>
</dbReference>
<dbReference type="OMA" id="YKLQSWE"/>
<dbReference type="Gene3D" id="3.10.129.10">
    <property type="entry name" value="Hotdog Thioesterase"/>
    <property type="match status" value="1"/>
</dbReference>
<keyword evidence="2" id="KW-1185">Reference proteome</keyword>
<reference evidence="1 2" key="1">
    <citation type="submission" date="2019-07" db="EMBL/GenBank/DDBJ databases">
        <title>Genome assembly of two rare yeast pathogens: Diutina rugosa and Trichomonascus ciferrii.</title>
        <authorList>
            <person name="Mixao V."/>
            <person name="Saus E."/>
            <person name="Hansen A."/>
            <person name="Lass-Flor C."/>
            <person name="Gabaldon T."/>
        </authorList>
    </citation>
    <scope>NUCLEOTIDE SEQUENCE [LARGE SCALE GENOMIC DNA]</scope>
    <source>
        <strain evidence="1 2">CBS 613</strain>
    </source>
</reference>
<evidence type="ECO:0000313" key="2">
    <source>
        <dbReference type="Proteomes" id="UP000449547"/>
    </source>
</evidence>
<dbReference type="AlphaFoldDB" id="A0A642UUG7"/>
<organism evidence="1 2">
    <name type="scientific">Diutina rugosa</name>
    <name type="common">Yeast</name>
    <name type="synonym">Candida rugosa</name>
    <dbReference type="NCBI Taxonomy" id="5481"/>
    <lineage>
        <taxon>Eukaryota</taxon>
        <taxon>Fungi</taxon>
        <taxon>Dikarya</taxon>
        <taxon>Ascomycota</taxon>
        <taxon>Saccharomycotina</taxon>
        <taxon>Pichiomycetes</taxon>
        <taxon>Debaryomycetaceae</taxon>
        <taxon>Diutina</taxon>
    </lineage>
</organism>
<comment type="caution">
    <text evidence="1">The sequence shown here is derived from an EMBL/GenBank/DDBJ whole genome shotgun (WGS) entry which is preliminary data.</text>
</comment>
<dbReference type="PANTHER" id="PTHR47260:SF1">
    <property type="entry name" value="UPF0644 PROTEIN PB2B4.06"/>
    <property type="match status" value="1"/>
</dbReference>
<evidence type="ECO:0008006" key="3">
    <source>
        <dbReference type="Google" id="ProtNLM"/>
    </source>
</evidence>
<dbReference type="SUPFAM" id="SSF54637">
    <property type="entry name" value="Thioesterase/thiol ester dehydrase-isomerase"/>
    <property type="match status" value="1"/>
</dbReference>
<dbReference type="GeneID" id="54780106"/>
<accession>A0A642UUG7</accession>
<dbReference type="VEuPathDB" id="FungiDB:DIURU_001453"/>
<dbReference type="EMBL" id="SWFT01000044">
    <property type="protein sequence ID" value="KAA8905650.1"/>
    <property type="molecule type" value="Genomic_DNA"/>
</dbReference>
<gene>
    <name evidence="1" type="ORF">DIURU_001453</name>
</gene>
<evidence type="ECO:0000313" key="1">
    <source>
        <dbReference type="EMBL" id="KAA8905650.1"/>
    </source>
</evidence>
<sequence length="246" mass="27738">MFALGCLVGYNESVYDLYERATFIDENHTANTELLPRQLEYKLKHLPIYEQLNHPRQAHQWYRLSSWENLDHNPLDGQPATVRAQKEYQAPSITNTTLAKPGGILIKPAIFQNVKTDQGVTIVHCGYRLTGYPFLVHGGVLATLLNETFKRNASLNHNTSSSLKDDFMVEHLEISYKAPTRANQFLVVKTEPQPDTEVKDGTKVINLQSTIESADGKVLVKASARLRDTGRATHQLAAANRKWGVW</sequence>
<dbReference type="OrthoDB" id="506431at2759"/>
<dbReference type="Proteomes" id="UP000449547">
    <property type="component" value="Unassembled WGS sequence"/>
</dbReference>